<accession>A0A183F578</accession>
<dbReference type="WBParaSite" id="HPBE_0000132001-mRNA-1">
    <property type="protein sequence ID" value="HPBE_0000132001-mRNA-1"/>
    <property type="gene ID" value="HPBE_0000132001"/>
</dbReference>
<organism evidence="2 3">
    <name type="scientific">Heligmosomoides polygyrus</name>
    <name type="common">Parasitic roundworm</name>
    <dbReference type="NCBI Taxonomy" id="6339"/>
    <lineage>
        <taxon>Eukaryota</taxon>
        <taxon>Metazoa</taxon>
        <taxon>Ecdysozoa</taxon>
        <taxon>Nematoda</taxon>
        <taxon>Chromadorea</taxon>
        <taxon>Rhabditida</taxon>
        <taxon>Rhabditina</taxon>
        <taxon>Rhabditomorpha</taxon>
        <taxon>Strongyloidea</taxon>
        <taxon>Heligmosomidae</taxon>
        <taxon>Heligmosomoides</taxon>
    </lineage>
</organism>
<accession>A0A3P7UFS7</accession>
<protein>
    <submittedName>
        <fullName evidence="3">Biogenesis of lysosome-related organelles complex 1 subunit 7</fullName>
    </submittedName>
</protein>
<proteinExistence type="predicted"/>
<sequence length="105" mass="11685">MTSESTNNDALEVERMLLDEPIESERMAAIQASINTLVGTVRELLQVRLHAITIEDKVSTLQELPSALAKQLEDDTTALDVDHISKSTRILVDPTVRQSKGNWND</sequence>
<dbReference type="Proteomes" id="UP000050761">
    <property type="component" value="Unassembled WGS sequence"/>
</dbReference>
<evidence type="ECO:0000313" key="1">
    <source>
        <dbReference type="EMBL" id="VDO19703.1"/>
    </source>
</evidence>
<keyword evidence="2" id="KW-1185">Reference proteome</keyword>
<dbReference type="AlphaFoldDB" id="A0A183F578"/>
<reference evidence="3" key="2">
    <citation type="submission" date="2019-09" db="UniProtKB">
        <authorList>
            <consortium name="WormBaseParasite"/>
        </authorList>
    </citation>
    <scope>IDENTIFICATION</scope>
</reference>
<gene>
    <name evidence="1" type="ORF">HPBE_LOCUS1321</name>
</gene>
<name>A0A183F578_HELPZ</name>
<dbReference type="EMBL" id="UZAH01001384">
    <property type="protein sequence ID" value="VDO19703.1"/>
    <property type="molecule type" value="Genomic_DNA"/>
</dbReference>
<evidence type="ECO:0000313" key="3">
    <source>
        <dbReference type="WBParaSite" id="HPBE_0000132001-mRNA-1"/>
    </source>
</evidence>
<reference evidence="1 2" key="1">
    <citation type="submission" date="2018-11" db="EMBL/GenBank/DDBJ databases">
        <authorList>
            <consortium name="Pathogen Informatics"/>
        </authorList>
    </citation>
    <scope>NUCLEOTIDE SEQUENCE [LARGE SCALE GENOMIC DNA]</scope>
</reference>
<evidence type="ECO:0000313" key="2">
    <source>
        <dbReference type="Proteomes" id="UP000050761"/>
    </source>
</evidence>